<organism evidence="3 4">
    <name type="scientific">Arthrobacter crusticola</name>
    <dbReference type="NCBI Taxonomy" id="2547960"/>
    <lineage>
        <taxon>Bacteria</taxon>
        <taxon>Bacillati</taxon>
        <taxon>Actinomycetota</taxon>
        <taxon>Actinomycetes</taxon>
        <taxon>Micrococcales</taxon>
        <taxon>Micrococcaceae</taxon>
        <taxon>Arthrobacter</taxon>
    </lineage>
</organism>
<keyword evidence="1" id="KW-0472">Membrane</keyword>
<keyword evidence="1" id="KW-0812">Transmembrane</keyword>
<feature type="transmembrane region" description="Helical" evidence="1">
    <location>
        <begin position="49"/>
        <end position="72"/>
    </location>
</feature>
<evidence type="ECO:0000256" key="1">
    <source>
        <dbReference type="SAM" id="Phobius"/>
    </source>
</evidence>
<keyword evidence="1" id="KW-1133">Transmembrane helix</keyword>
<feature type="transmembrane region" description="Helical" evidence="1">
    <location>
        <begin position="115"/>
        <end position="133"/>
    </location>
</feature>
<dbReference type="OrthoDB" id="4966979at2"/>
<evidence type="ECO:0000313" key="3">
    <source>
        <dbReference type="EMBL" id="TDK25776.1"/>
    </source>
</evidence>
<keyword evidence="4" id="KW-1185">Reference proteome</keyword>
<evidence type="ECO:0000259" key="2">
    <source>
        <dbReference type="Pfam" id="PF07786"/>
    </source>
</evidence>
<name>A0A4R5TX65_9MICC</name>
<feature type="transmembrane region" description="Helical" evidence="1">
    <location>
        <begin position="216"/>
        <end position="237"/>
    </location>
</feature>
<dbReference type="EMBL" id="SMTK01000003">
    <property type="protein sequence ID" value="TDK25776.1"/>
    <property type="molecule type" value="Genomic_DNA"/>
</dbReference>
<feature type="transmembrane region" description="Helical" evidence="1">
    <location>
        <begin position="292"/>
        <end position="309"/>
    </location>
</feature>
<dbReference type="Proteomes" id="UP000295411">
    <property type="component" value="Unassembled WGS sequence"/>
</dbReference>
<accession>A0A4R5TX65</accession>
<feature type="domain" description="Heparan-alpha-glucosaminide N-acetyltransferase catalytic" evidence="2">
    <location>
        <begin position="17"/>
        <end position="213"/>
    </location>
</feature>
<feature type="transmembrane region" description="Helical" evidence="1">
    <location>
        <begin position="191"/>
        <end position="209"/>
    </location>
</feature>
<gene>
    <name evidence="3" type="ORF">E2F48_11130</name>
</gene>
<dbReference type="AlphaFoldDB" id="A0A4R5TX65"/>
<dbReference type="InterPro" id="IPR012429">
    <property type="entry name" value="HGSNAT_cat"/>
</dbReference>
<dbReference type="Pfam" id="PF07786">
    <property type="entry name" value="HGSNAT_cat"/>
    <property type="match status" value="1"/>
</dbReference>
<protein>
    <submittedName>
        <fullName evidence="3">DUF1624 domain-containing protein</fullName>
    </submittedName>
</protein>
<comment type="caution">
    <text evidence="3">The sequence shown here is derived from an EMBL/GenBank/DDBJ whole genome shotgun (WGS) entry which is preliminary data.</text>
</comment>
<sequence>MFTTVSSRDASSTTGSRLTGIDAARGLALIGLMVIHTLPLEDDEGNPTLLWTVFSGHSAAQFALLAGVALTFSSGGREPLNGRPLRSARAGVAVRAALITLLGLTIAYVDTPPAIILAYYGVMFFLAIPLLGLGARALAAIAAGLALTAPVLAQGLRDSLPEPGFNPTLTDLLAEPGVVITQLLLTGDYPAVLYLAYICAGLAIGRLDLHSRLVQIRLAAAGLVLAAVSWLLSALLLGPWGGLSRLQDASSDLDAEAIDEIITWGPEDYVPTDSLWWQALATGHSNTVLEKLNTIGTATAVLAAFLLLARVAARILIPLAALGSMTLTLYSAHLLVLATGFLEEDPVALVITQICGAAVFALAWRHTRRHGPLEGIVASASRRARTLGS</sequence>
<feature type="transmembrane region" description="Helical" evidence="1">
    <location>
        <begin position="347"/>
        <end position="364"/>
    </location>
</feature>
<reference evidence="3 4" key="1">
    <citation type="submission" date="2019-03" db="EMBL/GenBank/DDBJ databases">
        <title>Arthrobacter sp. nov., an bacterium isolated from biocrust in Mu Us Desert.</title>
        <authorList>
            <person name="Lixiong L."/>
        </authorList>
    </citation>
    <scope>NUCLEOTIDE SEQUENCE [LARGE SCALE GENOMIC DNA]</scope>
    <source>
        <strain evidence="3 4">SLN-3</strain>
    </source>
</reference>
<feature type="transmembrane region" description="Helical" evidence="1">
    <location>
        <begin position="92"/>
        <end position="109"/>
    </location>
</feature>
<dbReference type="RefSeq" id="WP_133404008.1">
    <property type="nucleotide sequence ID" value="NZ_SMTK01000003.1"/>
</dbReference>
<feature type="transmembrane region" description="Helical" evidence="1">
    <location>
        <begin position="316"/>
        <end position="341"/>
    </location>
</feature>
<feature type="transmembrane region" description="Helical" evidence="1">
    <location>
        <begin position="138"/>
        <end position="156"/>
    </location>
</feature>
<evidence type="ECO:0000313" key="4">
    <source>
        <dbReference type="Proteomes" id="UP000295411"/>
    </source>
</evidence>
<proteinExistence type="predicted"/>